<sequence length="287" mass="31471">MGRDVVDVLISDRRNEHEITLVVECYCKVAHDLEDLYNRTNVILINEGAERMVQVHREDGDECAYPYIEVGPQTALALGLQDQSRYLIDYNSLLNAITLTRITLSSGEAVLGTDRKRGREPRITLGPALIATLGMGGHTNSRLTVSKNGVKLKAKLVIPENQFSDELLLSPHLIRKLRLSEGKQVPLSYHQRTKTLYMGKFTASSPGMPGNDELRPDASSRAPASAIRTAKPRKSSAGGVRKPFKTASSLAKPASTTVTGFGFGLVDRSISIVKAALAYWLRQKGSR</sequence>
<dbReference type="EMBL" id="WNZX01000001">
    <property type="protein sequence ID" value="MUG69227.1"/>
    <property type="molecule type" value="Genomic_DNA"/>
</dbReference>
<organism evidence="2 3">
    <name type="scientific">Paenibacillus validus</name>
    <dbReference type="NCBI Taxonomy" id="44253"/>
    <lineage>
        <taxon>Bacteria</taxon>
        <taxon>Bacillati</taxon>
        <taxon>Bacillota</taxon>
        <taxon>Bacilli</taxon>
        <taxon>Bacillales</taxon>
        <taxon>Paenibacillaceae</taxon>
        <taxon>Paenibacillus</taxon>
    </lineage>
</organism>
<proteinExistence type="predicted"/>
<dbReference type="RefSeq" id="WP_127607150.1">
    <property type="nucleotide sequence ID" value="NZ_JARTHJ010000413.1"/>
</dbReference>
<evidence type="ECO:0000313" key="2">
    <source>
        <dbReference type="EMBL" id="MUG69227.1"/>
    </source>
</evidence>
<accession>A0A7X2Z6L9</accession>
<comment type="caution">
    <text evidence="2">The sequence shown here is derived from an EMBL/GenBank/DDBJ whole genome shotgun (WGS) entry which is preliminary data.</text>
</comment>
<dbReference type="Proteomes" id="UP000450917">
    <property type="component" value="Unassembled WGS sequence"/>
</dbReference>
<protein>
    <submittedName>
        <fullName evidence="2">Uncharacterized protein</fullName>
    </submittedName>
</protein>
<evidence type="ECO:0000313" key="3">
    <source>
        <dbReference type="Proteomes" id="UP000450917"/>
    </source>
</evidence>
<name>A0A7X2Z6L9_9BACL</name>
<evidence type="ECO:0000256" key="1">
    <source>
        <dbReference type="SAM" id="MobiDB-lite"/>
    </source>
</evidence>
<feature type="compositionally biased region" description="Low complexity" evidence="1">
    <location>
        <begin position="219"/>
        <end position="229"/>
    </location>
</feature>
<dbReference type="AlphaFoldDB" id="A0A7X2Z6L9"/>
<reference evidence="2 3" key="1">
    <citation type="submission" date="2019-11" db="EMBL/GenBank/DDBJ databases">
        <title>Draft genome sequences of five Paenibacillus species of dairy origin.</title>
        <authorList>
            <person name="Olajide A.M."/>
            <person name="Chen S."/>
            <person name="Lapointe G."/>
        </authorList>
    </citation>
    <scope>NUCLEOTIDE SEQUENCE [LARGE SCALE GENOMIC DNA]</scope>
    <source>
        <strain evidence="2 3">2CS3</strain>
    </source>
</reference>
<feature type="region of interest" description="Disordered" evidence="1">
    <location>
        <begin position="203"/>
        <end position="244"/>
    </location>
</feature>
<gene>
    <name evidence="2" type="ORF">GNP93_00910</name>
</gene>
<keyword evidence="3" id="KW-1185">Reference proteome</keyword>